<name>A0ABV7WP92_9GAMM</name>
<dbReference type="SUPFAM" id="SSF51735">
    <property type="entry name" value="NAD(P)-binding Rossmann-fold domains"/>
    <property type="match status" value="1"/>
</dbReference>
<dbReference type="InterPro" id="IPR013154">
    <property type="entry name" value="ADH-like_N"/>
</dbReference>
<reference evidence="4" key="1">
    <citation type="journal article" date="2019" name="Int. J. Syst. Evol. Microbiol.">
        <title>The Global Catalogue of Microorganisms (GCM) 10K type strain sequencing project: providing services to taxonomists for standard genome sequencing and annotation.</title>
        <authorList>
            <consortium name="The Broad Institute Genomics Platform"/>
            <consortium name="The Broad Institute Genome Sequencing Center for Infectious Disease"/>
            <person name="Wu L."/>
            <person name="Ma J."/>
        </authorList>
    </citation>
    <scope>NUCLEOTIDE SEQUENCE [LARGE SCALE GENOMIC DNA]</scope>
    <source>
        <strain evidence="4">CECT 8288</strain>
    </source>
</reference>
<evidence type="ECO:0000259" key="2">
    <source>
        <dbReference type="Pfam" id="PF08240"/>
    </source>
</evidence>
<dbReference type="Pfam" id="PF08240">
    <property type="entry name" value="ADH_N"/>
    <property type="match status" value="1"/>
</dbReference>
<keyword evidence="1" id="KW-0560">Oxidoreductase</keyword>
<evidence type="ECO:0000313" key="3">
    <source>
        <dbReference type="EMBL" id="MFC3701063.1"/>
    </source>
</evidence>
<proteinExistence type="predicted"/>
<dbReference type="InterPro" id="IPR050129">
    <property type="entry name" value="Zn_alcohol_dh"/>
</dbReference>
<sequence>MSTYKDYKSLVNPIPEVTLAWNLYGEGVSNIGKNDQAEAFPVEEPGDNELLVRIDAVGLCFSDVKVINQGSAHPKLYNRDLSVEPTRLGHEATVTIVKAGKNLAADYKTGERYAVQPDIYQNGKSTAYGYTVPGGLTQYQIIGPEVLETDTGACLLRVSDQMGFAESALLEPWGCVWASYTQRRRLEPKQDGIMWIVGEPGDNGEYQFTKGLDAPKTIVLTNVPQSIAQLVNALSGTDVVVRDDVDFNNVKALSDELTQGVGFDDIVLIQTTSAKKVTEVAKHIARRGTMTLAANRPLDGLVDADVGRLHYDYIAFFGTQESDISTAYGEARNRCDLSNEGSAVFVGAGGPMGQMHVQRAIEKENGPKLVVVTDINDQRLTEIESRFAPLTKANGCTLLTYNPVGNDTSLHDFVMQHTDQKGADDVVVCVPNGGIMADSATFMNENGMLVLFAGVPNGTLAPVDLSNVYLNNAQFTGTSGLTIDDQTVVMDNAVAGNIAPAVCVAAIGGMKVARDGIEAMIASEYPGKILIFPQLLDLPLMGLDELAEKLPNVAKALAPGNIWTVAAEEALFAEFLEVK</sequence>
<evidence type="ECO:0000313" key="4">
    <source>
        <dbReference type="Proteomes" id="UP001595710"/>
    </source>
</evidence>
<dbReference type="EMBL" id="JBHRYN010000007">
    <property type="protein sequence ID" value="MFC3701063.1"/>
    <property type="molecule type" value="Genomic_DNA"/>
</dbReference>
<dbReference type="InterPro" id="IPR036291">
    <property type="entry name" value="NAD(P)-bd_dom_sf"/>
</dbReference>
<dbReference type="RefSeq" id="WP_290280221.1">
    <property type="nucleotide sequence ID" value="NZ_JAUFQI010000001.1"/>
</dbReference>
<dbReference type="SUPFAM" id="SSF50129">
    <property type="entry name" value="GroES-like"/>
    <property type="match status" value="1"/>
</dbReference>
<dbReference type="Proteomes" id="UP001595710">
    <property type="component" value="Unassembled WGS sequence"/>
</dbReference>
<comment type="caution">
    <text evidence="3">The sequence shown here is derived from an EMBL/GenBank/DDBJ whole genome shotgun (WGS) entry which is preliminary data.</text>
</comment>
<keyword evidence="4" id="KW-1185">Reference proteome</keyword>
<dbReference type="PANTHER" id="PTHR43401:SF2">
    <property type="entry name" value="L-THREONINE 3-DEHYDROGENASE"/>
    <property type="match status" value="1"/>
</dbReference>
<evidence type="ECO:0000256" key="1">
    <source>
        <dbReference type="ARBA" id="ARBA00023002"/>
    </source>
</evidence>
<protein>
    <submittedName>
        <fullName evidence="3">Alcohol dehydrogenase catalytic domain-containing protein</fullName>
    </submittedName>
</protein>
<accession>A0ABV7WP92</accession>
<dbReference type="PANTHER" id="PTHR43401">
    <property type="entry name" value="L-THREONINE 3-DEHYDROGENASE"/>
    <property type="match status" value="1"/>
</dbReference>
<dbReference type="InterPro" id="IPR011032">
    <property type="entry name" value="GroES-like_sf"/>
</dbReference>
<dbReference type="Gene3D" id="3.40.50.720">
    <property type="entry name" value="NAD(P)-binding Rossmann-like Domain"/>
    <property type="match status" value="1"/>
</dbReference>
<gene>
    <name evidence="3" type="ORF">ACFOND_05350</name>
</gene>
<dbReference type="Gene3D" id="3.90.180.10">
    <property type="entry name" value="Medium-chain alcohol dehydrogenases, catalytic domain"/>
    <property type="match status" value="2"/>
</dbReference>
<feature type="domain" description="Alcohol dehydrogenase-like N-terminal" evidence="2">
    <location>
        <begin position="46"/>
        <end position="141"/>
    </location>
</feature>
<organism evidence="3 4">
    <name type="scientific">Reinekea marina</name>
    <dbReference type="NCBI Taxonomy" id="1310421"/>
    <lineage>
        <taxon>Bacteria</taxon>
        <taxon>Pseudomonadati</taxon>
        <taxon>Pseudomonadota</taxon>
        <taxon>Gammaproteobacteria</taxon>
        <taxon>Oceanospirillales</taxon>
        <taxon>Saccharospirillaceae</taxon>
        <taxon>Reinekea</taxon>
    </lineage>
</organism>